<sequence length="511" mass="52771">MSTEPAGIRETHAGLVVLAGDRAYKVKKAVRTPYCDFGSAALRRRALARELELNRRFAPDVYLGLGSFRSPDGATAEPVLVMRRMPADRSLTAALSCAGPDERDELVRSVARAVADAHRRAPRGDPGRAGPAALAARWSANLTELGELTADRAVQDRLTPMRTLARDYLAGRTELFGLRETRVVDGHGDLLADDVYCLDDGPRLLDCLDFDDDLRQVDVLDDVATLAMDLDHHGMPGAARALVDGYRRFTGDDAPESLLHHFVAYRAVVRAKVAALRGRQGAAGAAAEVAALSALGLRGLQAGAVRLALVGGPPGSGKTTLAGALAAATGARLLSSDLIRDDLDRGRPGDGARPGSGTGGNGTGGGAVGGGTVRRGTGGYGTGRYTPERVAAVYTSLLDAAGPLLGRGESVVLDASWTTAERRLAARALAARHHAVCVELRCAVDPRTADARIAARGPSPSDADAAVAARMRAAAAPWPEAVRIDTAGGPGAASGAALSAALSAWSAGVGC</sequence>
<dbReference type="SUPFAM" id="SSF56112">
    <property type="entry name" value="Protein kinase-like (PK-like)"/>
    <property type="match status" value="1"/>
</dbReference>
<dbReference type="EMBL" id="JBBPIX010000013">
    <property type="protein sequence ID" value="MEK6466338.1"/>
    <property type="molecule type" value="Genomic_DNA"/>
</dbReference>
<feature type="compositionally biased region" description="Gly residues" evidence="1">
    <location>
        <begin position="352"/>
        <end position="381"/>
    </location>
</feature>
<comment type="caution">
    <text evidence="2">The sequence shown here is derived from an EMBL/GenBank/DDBJ whole genome shotgun (WGS) entry which is preliminary data.</text>
</comment>
<organism evidence="2 3">
    <name type="scientific">Pseudonocardia alni subsp. carboxydivorans</name>
    <dbReference type="NCBI Taxonomy" id="415010"/>
    <lineage>
        <taxon>Bacteria</taxon>
        <taxon>Bacillati</taxon>
        <taxon>Actinomycetota</taxon>
        <taxon>Actinomycetes</taxon>
        <taxon>Pseudonocardiales</taxon>
        <taxon>Pseudonocardiaceae</taxon>
        <taxon>Pseudonocardia</taxon>
    </lineage>
</organism>
<feature type="compositionally biased region" description="Basic and acidic residues" evidence="1">
    <location>
        <begin position="341"/>
        <end position="350"/>
    </location>
</feature>
<reference evidence="2 3" key="1">
    <citation type="submission" date="2024-03" db="EMBL/GenBank/DDBJ databases">
        <title>Draft genome sequence of Pseudonocardia carboxydivorans JCM 14827.</title>
        <authorList>
            <person name="Duangmal K."/>
        </authorList>
    </citation>
    <scope>NUCLEOTIDE SEQUENCE [LARGE SCALE GENOMIC DNA]</scope>
    <source>
        <strain evidence="2 3">JCM 14827</strain>
    </source>
</reference>
<evidence type="ECO:0000313" key="3">
    <source>
        <dbReference type="Proteomes" id="UP001367513"/>
    </source>
</evidence>
<name>A0ABU9AJ73_PSEA5</name>
<dbReference type="InterPro" id="IPR052732">
    <property type="entry name" value="Cell-binding_unc_protein"/>
</dbReference>
<gene>
    <name evidence="2" type="ORF">WG925_21560</name>
</gene>
<dbReference type="SUPFAM" id="SSF52540">
    <property type="entry name" value="P-loop containing nucleoside triphosphate hydrolases"/>
    <property type="match status" value="1"/>
</dbReference>
<feature type="region of interest" description="Disordered" evidence="1">
    <location>
        <begin position="341"/>
        <end position="381"/>
    </location>
</feature>
<evidence type="ECO:0000313" key="2">
    <source>
        <dbReference type="EMBL" id="MEK6466338.1"/>
    </source>
</evidence>
<keyword evidence="3" id="KW-1185">Reference proteome</keyword>
<accession>A0ABU9AJ73</accession>
<dbReference type="Proteomes" id="UP001367513">
    <property type="component" value="Unassembled WGS sequence"/>
</dbReference>
<dbReference type="Pfam" id="PF13671">
    <property type="entry name" value="AAA_33"/>
    <property type="match status" value="1"/>
</dbReference>
<proteinExistence type="predicted"/>
<dbReference type="InterPro" id="IPR027417">
    <property type="entry name" value="P-loop_NTPase"/>
</dbReference>
<dbReference type="RefSeq" id="WP_346864716.1">
    <property type="nucleotide sequence ID" value="NZ_JBBPIX010000013.1"/>
</dbReference>
<evidence type="ECO:0000256" key="1">
    <source>
        <dbReference type="SAM" id="MobiDB-lite"/>
    </source>
</evidence>
<dbReference type="PANTHER" id="PTHR43883:SF1">
    <property type="entry name" value="GLUCONOKINASE"/>
    <property type="match status" value="1"/>
</dbReference>
<dbReference type="PANTHER" id="PTHR43883">
    <property type="entry name" value="SLR0207 PROTEIN"/>
    <property type="match status" value="1"/>
</dbReference>
<dbReference type="InterPro" id="IPR011009">
    <property type="entry name" value="Kinase-like_dom_sf"/>
</dbReference>
<protein>
    <submittedName>
        <fullName evidence="2">AAA family ATPase</fullName>
    </submittedName>
</protein>
<dbReference type="Gene3D" id="3.40.50.300">
    <property type="entry name" value="P-loop containing nucleotide triphosphate hydrolases"/>
    <property type="match status" value="1"/>
</dbReference>